<dbReference type="GO" id="GO:0048260">
    <property type="term" value="P:positive regulation of receptor-mediated endocytosis"/>
    <property type="evidence" value="ECO:0007669"/>
    <property type="project" value="TreeGrafter"/>
</dbReference>
<evidence type="ECO:0000256" key="2">
    <source>
        <dbReference type="ARBA" id="ARBA00023054"/>
    </source>
</evidence>
<dbReference type="Pfam" id="PF09730">
    <property type="entry name" value="BicD"/>
    <property type="match status" value="2"/>
</dbReference>
<comment type="similarity">
    <text evidence="1">Belongs to the BicD family.</text>
</comment>
<evidence type="ECO:0000313" key="6">
    <source>
        <dbReference type="Proteomes" id="UP001177744"/>
    </source>
</evidence>
<keyword evidence="2 3" id="KW-0175">Coiled coil</keyword>
<dbReference type="AlphaFoldDB" id="A0AA40I1H0"/>
<evidence type="ECO:0000256" key="3">
    <source>
        <dbReference type="SAM" id="Coils"/>
    </source>
</evidence>
<dbReference type="Proteomes" id="UP001177744">
    <property type="component" value="Unassembled WGS sequence"/>
</dbReference>
<reference evidence="5" key="1">
    <citation type="submission" date="2023-06" db="EMBL/GenBank/DDBJ databases">
        <title>Reference genome for the Northern bat (Eptesicus nilssonii), a most northern bat species.</title>
        <authorList>
            <person name="Laine V.N."/>
            <person name="Pulliainen A.T."/>
            <person name="Lilley T.M."/>
        </authorList>
    </citation>
    <scope>NUCLEOTIDE SEQUENCE</scope>
    <source>
        <strain evidence="5">BLF_Eptnil</strain>
        <tissue evidence="5">Kidney</tissue>
    </source>
</reference>
<dbReference type="GO" id="GO:0072393">
    <property type="term" value="P:microtubule anchoring at microtubule organizing center"/>
    <property type="evidence" value="ECO:0007669"/>
    <property type="project" value="TreeGrafter"/>
</dbReference>
<keyword evidence="6" id="KW-1185">Reference proteome</keyword>
<evidence type="ECO:0000313" key="5">
    <source>
        <dbReference type="EMBL" id="KAK1341273.1"/>
    </source>
</evidence>
<dbReference type="GO" id="GO:0070507">
    <property type="term" value="P:regulation of microtubule cytoskeleton organization"/>
    <property type="evidence" value="ECO:0007669"/>
    <property type="project" value="TreeGrafter"/>
</dbReference>
<dbReference type="GO" id="GO:0070840">
    <property type="term" value="F:dynein complex binding"/>
    <property type="evidence" value="ECO:0007669"/>
    <property type="project" value="InterPro"/>
</dbReference>
<proteinExistence type="inferred from homology"/>
<feature type="coiled-coil region" evidence="3">
    <location>
        <begin position="65"/>
        <end position="190"/>
    </location>
</feature>
<protein>
    <submittedName>
        <fullName evidence="5">Uncharacterized protein</fullName>
    </submittedName>
</protein>
<feature type="coiled-coil region" evidence="3">
    <location>
        <begin position="358"/>
        <end position="392"/>
    </location>
</feature>
<dbReference type="PANTHER" id="PTHR31233:SF3">
    <property type="entry name" value="PROTEIN BICAUDAL D HOMOLOG 1"/>
    <property type="match status" value="1"/>
</dbReference>
<gene>
    <name evidence="5" type="ORF">QTO34_017677</name>
</gene>
<organism evidence="5 6">
    <name type="scientific">Cnephaeus nilssonii</name>
    <name type="common">Northern bat</name>
    <name type="synonym">Eptesicus nilssonii</name>
    <dbReference type="NCBI Taxonomy" id="3371016"/>
    <lineage>
        <taxon>Eukaryota</taxon>
        <taxon>Metazoa</taxon>
        <taxon>Chordata</taxon>
        <taxon>Craniata</taxon>
        <taxon>Vertebrata</taxon>
        <taxon>Euteleostomi</taxon>
        <taxon>Mammalia</taxon>
        <taxon>Eutheria</taxon>
        <taxon>Laurasiatheria</taxon>
        <taxon>Chiroptera</taxon>
        <taxon>Yangochiroptera</taxon>
        <taxon>Vespertilionidae</taxon>
        <taxon>Cnephaeus</taxon>
    </lineage>
</organism>
<feature type="coiled-coil region" evidence="3">
    <location>
        <begin position="251"/>
        <end position="296"/>
    </location>
</feature>
<dbReference type="GO" id="GO:0045505">
    <property type="term" value="F:dynein intermediate chain binding"/>
    <property type="evidence" value="ECO:0007669"/>
    <property type="project" value="TreeGrafter"/>
</dbReference>
<name>A0AA40I1H0_CNENI</name>
<dbReference type="GO" id="GO:0005794">
    <property type="term" value="C:Golgi apparatus"/>
    <property type="evidence" value="ECO:0007669"/>
    <property type="project" value="TreeGrafter"/>
</dbReference>
<feature type="region of interest" description="Disordered" evidence="4">
    <location>
        <begin position="23"/>
        <end position="44"/>
    </location>
</feature>
<dbReference type="EMBL" id="JAULJE010000007">
    <property type="protein sequence ID" value="KAK1341273.1"/>
    <property type="molecule type" value="Genomic_DNA"/>
</dbReference>
<dbReference type="GO" id="GO:0005829">
    <property type="term" value="C:cytosol"/>
    <property type="evidence" value="ECO:0007669"/>
    <property type="project" value="TreeGrafter"/>
</dbReference>
<dbReference type="GO" id="GO:0034452">
    <property type="term" value="F:dynactin binding"/>
    <property type="evidence" value="ECO:0007669"/>
    <property type="project" value="TreeGrafter"/>
</dbReference>
<accession>A0AA40I1H0</accession>
<dbReference type="InterPro" id="IPR018477">
    <property type="entry name" value="BICD"/>
</dbReference>
<dbReference type="GO" id="GO:0008093">
    <property type="term" value="F:cytoskeletal anchor activity"/>
    <property type="evidence" value="ECO:0007669"/>
    <property type="project" value="InterPro"/>
</dbReference>
<evidence type="ECO:0000256" key="1">
    <source>
        <dbReference type="ARBA" id="ARBA00010061"/>
    </source>
</evidence>
<comment type="caution">
    <text evidence="5">The sequence shown here is derived from an EMBL/GenBank/DDBJ whole genome shotgun (WGS) entry which is preliminary data.</text>
</comment>
<dbReference type="PANTHER" id="PTHR31233">
    <property type="entry name" value="BICAUDAL D FAMILY MEMBER"/>
    <property type="match status" value="1"/>
</dbReference>
<evidence type="ECO:0000256" key="4">
    <source>
        <dbReference type="SAM" id="MobiDB-lite"/>
    </source>
</evidence>
<sequence>MVQTLNAGAAPWWSVHSHRRSTAQPEAELSAGERSGFGSLSRLHGSAKDNNEMVELQRIRMKDEIREYKFREARLLQDYTELEEENITLQKLVSTLKQNQKPCSYHCRGSHSLMAWSDWGQHQQRVEYEGLKHEIKRFEEETVLLNSQLEDALRLKEIAEHQLEEALETLKNEREQKNNLRKELSQYITLNDNHISISVDGLKFAEDGSEPNNDDKMNGHIHGPLVKLNGDYRTPTLRKGESLHPVSDLFSELNISEIQKLKQQLMQVEREKAILLANLQESQTQLEHTKGALTEQHERVHRLTEHVNAMRGLQNSKELKTELDGEKGRVSEEEAHDYEVDINGLEILECKYRVAVTEEKYNKSVENYTEEKTKYESKIQMYDEQVTSLEKTTKESGEKMAHMEKELQKMTSIANENHNTLIQPRMSW</sequence>